<dbReference type="AlphaFoldDB" id="A0A182NQA0"/>
<dbReference type="PROSITE" id="PS50878">
    <property type="entry name" value="RT_POL"/>
    <property type="match status" value="1"/>
</dbReference>
<sequence>MLAGLKDVAVYLDDIVVGGVDESTHLENVQAVFGRLQEYGFKIRKEKCSFKRPQIKYLGYILDCDGLRPDPDKIAAITSMPAPSNETE</sequence>
<evidence type="ECO:0000313" key="2">
    <source>
        <dbReference type="EnsemblMetazoa" id="ADIR009835-PA"/>
    </source>
</evidence>
<dbReference type="InterPro" id="IPR043128">
    <property type="entry name" value="Rev_trsase/Diguanyl_cyclase"/>
</dbReference>
<accession>A0A182NQA0</accession>
<name>A0A182NQA0_9DIPT</name>
<dbReference type="Pfam" id="PF00078">
    <property type="entry name" value="RVT_1"/>
    <property type="match status" value="1"/>
</dbReference>
<organism evidence="2 3">
    <name type="scientific">Anopheles dirus</name>
    <dbReference type="NCBI Taxonomy" id="7168"/>
    <lineage>
        <taxon>Eukaryota</taxon>
        <taxon>Metazoa</taxon>
        <taxon>Ecdysozoa</taxon>
        <taxon>Arthropoda</taxon>
        <taxon>Hexapoda</taxon>
        <taxon>Insecta</taxon>
        <taxon>Pterygota</taxon>
        <taxon>Neoptera</taxon>
        <taxon>Endopterygota</taxon>
        <taxon>Diptera</taxon>
        <taxon>Nematocera</taxon>
        <taxon>Culicoidea</taxon>
        <taxon>Culicidae</taxon>
        <taxon>Anophelinae</taxon>
        <taxon>Anopheles</taxon>
    </lineage>
</organism>
<dbReference type="STRING" id="7168.A0A182NQA0"/>
<dbReference type="Gene3D" id="3.30.70.270">
    <property type="match status" value="1"/>
</dbReference>
<reference evidence="2" key="2">
    <citation type="submission" date="2020-05" db="UniProtKB">
        <authorList>
            <consortium name="EnsemblMetazoa"/>
        </authorList>
    </citation>
    <scope>IDENTIFICATION</scope>
    <source>
        <strain evidence="2">WRAIR2</strain>
    </source>
</reference>
<dbReference type="InterPro" id="IPR043502">
    <property type="entry name" value="DNA/RNA_pol_sf"/>
</dbReference>
<dbReference type="InterPro" id="IPR000477">
    <property type="entry name" value="RT_dom"/>
</dbReference>
<dbReference type="Proteomes" id="UP000075884">
    <property type="component" value="Unassembled WGS sequence"/>
</dbReference>
<evidence type="ECO:0000313" key="3">
    <source>
        <dbReference type="Proteomes" id="UP000075884"/>
    </source>
</evidence>
<dbReference type="InterPro" id="IPR050951">
    <property type="entry name" value="Retrovirus_Pol_polyprotein"/>
</dbReference>
<dbReference type="GO" id="GO:0071897">
    <property type="term" value="P:DNA biosynthetic process"/>
    <property type="evidence" value="ECO:0007669"/>
    <property type="project" value="UniProtKB-ARBA"/>
</dbReference>
<protein>
    <submittedName>
        <fullName evidence="2">Reverse transcriptase domain-containing protein</fullName>
    </submittedName>
</protein>
<evidence type="ECO:0000259" key="1">
    <source>
        <dbReference type="PROSITE" id="PS50878"/>
    </source>
</evidence>
<dbReference type="PANTHER" id="PTHR37984:SF5">
    <property type="entry name" value="PROTEIN NYNRIN-LIKE"/>
    <property type="match status" value="1"/>
</dbReference>
<dbReference type="EnsemblMetazoa" id="ADIR009835-RA">
    <property type="protein sequence ID" value="ADIR009835-PA"/>
    <property type="gene ID" value="ADIR009835"/>
</dbReference>
<dbReference type="SUPFAM" id="SSF56672">
    <property type="entry name" value="DNA/RNA polymerases"/>
    <property type="match status" value="1"/>
</dbReference>
<reference evidence="3" key="1">
    <citation type="submission" date="2013-03" db="EMBL/GenBank/DDBJ databases">
        <title>The Genome Sequence of Anopheles dirus WRAIR2.</title>
        <authorList>
            <consortium name="The Broad Institute Genomics Platform"/>
            <person name="Neafsey D.E."/>
            <person name="Walton C."/>
            <person name="Walker B."/>
            <person name="Young S.K."/>
            <person name="Zeng Q."/>
            <person name="Gargeya S."/>
            <person name="Fitzgerald M."/>
            <person name="Haas B."/>
            <person name="Abouelleil A."/>
            <person name="Allen A.W."/>
            <person name="Alvarado L."/>
            <person name="Arachchi H.M."/>
            <person name="Berlin A.M."/>
            <person name="Chapman S.B."/>
            <person name="Gainer-Dewar J."/>
            <person name="Goldberg J."/>
            <person name="Griggs A."/>
            <person name="Gujja S."/>
            <person name="Hansen M."/>
            <person name="Howarth C."/>
            <person name="Imamovic A."/>
            <person name="Ireland A."/>
            <person name="Larimer J."/>
            <person name="McCowan C."/>
            <person name="Murphy C."/>
            <person name="Pearson M."/>
            <person name="Poon T.W."/>
            <person name="Priest M."/>
            <person name="Roberts A."/>
            <person name="Saif S."/>
            <person name="Shea T."/>
            <person name="Sisk P."/>
            <person name="Sykes S."/>
            <person name="Wortman J."/>
            <person name="Nusbaum C."/>
            <person name="Birren B."/>
        </authorList>
    </citation>
    <scope>NUCLEOTIDE SEQUENCE [LARGE SCALE GENOMIC DNA]</scope>
    <source>
        <strain evidence="3">WRAIR2</strain>
    </source>
</reference>
<proteinExistence type="predicted"/>
<dbReference type="VEuPathDB" id="VectorBase:ADIR009835"/>
<dbReference type="PANTHER" id="PTHR37984">
    <property type="entry name" value="PROTEIN CBG26694"/>
    <property type="match status" value="1"/>
</dbReference>
<feature type="domain" description="Reverse transcriptase" evidence="1">
    <location>
        <begin position="1"/>
        <end position="62"/>
    </location>
</feature>
<keyword evidence="3" id="KW-1185">Reference proteome</keyword>